<reference evidence="2" key="1">
    <citation type="journal article" date="2015" name="Nature">
        <title>Complex archaea that bridge the gap between prokaryotes and eukaryotes.</title>
        <authorList>
            <person name="Spang A."/>
            <person name="Saw J.H."/>
            <person name="Jorgensen S.L."/>
            <person name="Zaremba-Niedzwiedzka K."/>
            <person name="Martijn J."/>
            <person name="Lind A.E."/>
            <person name="van Eijk R."/>
            <person name="Schleper C."/>
            <person name="Guy L."/>
            <person name="Ettema T.J."/>
        </authorList>
    </citation>
    <scope>NUCLEOTIDE SEQUENCE</scope>
</reference>
<evidence type="ECO:0000259" key="1">
    <source>
        <dbReference type="Pfam" id="PF24043"/>
    </source>
</evidence>
<gene>
    <name evidence="2" type="ORF">LCGC14_0586100</name>
</gene>
<protein>
    <recommendedName>
        <fullName evidence="1">DUF7352 domain-containing protein</fullName>
    </recommendedName>
</protein>
<comment type="caution">
    <text evidence="2">The sequence shown here is derived from an EMBL/GenBank/DDBJ whole genome shotgun (WGS) entry which is preliminary data.</text>
</comment>
<sequence>MKNEYPKTVIVSPQFDLTQKVKMIVHSLEEIKNLQKHRYEVRPDAKNSTTKKIIIRGTGHPIEEGLKHIGSVTMDIFVWHVYEDVS</sequence>
<proteinExistence type="predicted"/>
<accession>A0A0F9RJS9</accession>
<organism evidence="2">
    <name type="scientific">marine sediment metagenome</name>
    <dbReference type="NCBI Taxonomy" id="412755"/>
    <lineage>
        <taxon>unclassified sequences</taxon>
        <taxon>metagenomes</taxon>
        <taxon>ecological metagenomes</taxon>
    </lineage>
</organism>
<dbReference type="InterPro" id="IPR055776">
    <property type="entry name" value="DUF7352"/>
</dbReference>
<feature type="domain" description="DUF7352" evidence="1">
    <location>
        <begin position="39"/>
        <end position="84"/>
    </location>
</feature>
<dbReference type="AlphaFoldDB" id="A0A0F9RJS9"/>
<evidence type="ECO:0000313" key="2">
    <source>
        <dbReference type="EMBL" id="KKN55009.1"/>
    </source>
</evidence>
<name>A0A0F9RJS9_9ZZZZ</name>
<dbReference type="EMBL" id="LAZR01000902">
    <property type="protein sequence ID" value="KKN55009.1"/>
    <property type="molecule type" value="Genomic_DNA"/>
</dbReference>
<dbReference type="Pfam" id="PF24043">
    <property type="entry name" value="DUF7352"/>
    <property type="match status" value="1"/>
</dbReference>